<dbReference type="Proteomes" id="UP000298264">
    <property type="component" value="Unassembled WGS sequence"/>
</dbReference>
<dbReference type="InterPro" id="IPR029063">
    <property type="entry name" value="SAM-dependent_MTases_sf"/>
</dbReference>
<evidence type="ECO:0000313" key="4">
    <source>
        <dbReference type="Proteomes" id="UP000298264"/>
    </source>
</evidence>
<gene>
    <name evidence="3" type="ORF">EHS11_12915</name>
</gene>
<protein>
    <submittedName>
        <fullName evidence="3">50S ribosomal protein L11 methyltransferase</fullName>
    </submittedName>
</protein>
<sequence>MEYRELKVNLPKEGSDSLYELLDSLSVAGYYEILFDGDAPKEPNQEGILRENTNIRIYLDKDDIEKELKIIIFLKINFLESASYESREIETRDYEEAYKEFYKPFAVGKKLWVIPTWEKDSEGTKTLWEPSGGIPLFINPGVAFGTGHHETTKLILERLDAIKETEKSFFKTACDLGTGSGILSIGLGRLGTDRIFALDIDQNAVKAAWSNWQENDFGRKIHFTVEESGLSNPNLNNYEYELAIANITFAVLSQNIRSLAEIKAPRFIFSGIITEKKDAFVDLLQSHLPGKMLFEQEWNEWWVLDWVRN</sequence>
<dbReference type="GO" id="GO:0032259">
    <property type="term" value="P:methylation"/>
    <property type="evidence" value="ECO:0007669"/>
    <property type="project" value="UniProtKB-KW"/>
</dbReference>
<proteinExistence type="predicted"/>
<dbReference type="AlphaFoldDB" id="A0A4V3JWW6"/>
<dbReference type="PANTHER" id="PTHR43648:SF1">
    <property type="entry name" value="ELECTRON TRANSFER FLAVOPROTEIN BETA SUBUNIT LYSINE METHYLTRANSFERASE"/>
    <property type="match status" value="1"/>
</dbReference>
<dbReference type="EMBL" id="RQHV01000053">
    <property type="protein sequence ID" value="TGN09132.1"/>
    <property type="molecule type" value="Genomic_DNA"/>
</dbReference>
<dbReference type="RefSeq" id="WP_135764823.1">
    <property type="nucleotide sequence ID" value="NZ_RQHV01000053.1"/>
</dbReference>
<name>A0A4V3JWW6_9LEPT</name>
<dbReference type="SUPFAM" id="SSF53335">
    <property type="entry name" value="S-adenosyl-L-methionine-dependent methyltransferases"/>
    <property type="match status" value="1"/>
</dbReference>
<dbReference type="Gene3D" id="3.40.50.150">
    <property type="entry name" value="Vaccinia Virus protein VP39"/>
    <property type="match status" value="1"/>
</dbReference>
<dbReference type="CDD" id="cd02440">
    <property type="entry name" value="AdoMet_MTases"/>
    <property type="match status" value="1"/>
</dbReference>
<dbReference type="InterPro" id="IPR050078">
    <property type="entry name" value="Ribosomal_L11_MeTrfase_PrmA"/>
</dbReference>
<dbReference type="OrthoDB" id="9785995at2"/>
<keyword evidence="3" id="KW-0689">Ribosomal protein</keyword>
<dbReference type="GO" id="GO:0005840">
    <property type="term" value="C:ribosome"/>
    <property type="evidence" value="ECO:0007669"/>
    <property type="project" value="UniProtKB-KW"/>
</dbReference>
<comment type="caution">
    <text evidence="3">The sequence shown here is derived from an EMBL/GenBank/DDBJ whole genome shotgun (WGS) entry which is preliminary data.</text>
</comment>
<evidence type="ECO:0000256" key="1">
    <source>
        <dbReference type="ARBA" id="ARBA00022603"/>
    </source>
</evidence>
<reference evidence="3" key="1">
    <citation type="journal article" date="2019" name="PLoS Negl. Trop. Dis.">
        <title>Revisiting the worldwide diversity of Leptospira species in the environment.</title>
        <authorList>
            <person name="Vincent A.T."/>
            <person name="Schiettekatte O."/>
            <person name="Bourhy P."/>
            <person name="Veyrier F.J."/>
            <person name="Picardeau M."/>
        </authorList>
    </citation>
    <scope>NUCLEOTIDE SEQUENCE [LARGE SCALE GENOMIC DNA]</scope>
    <source>
        <strain evidence="3">201400974</strain>
    </source>
</reference>
<keyword evidence="3" id="KW-0687">Ribonucleoprotein</keyword>
<dbReference type="Pfam" id="PF06325">
    <property type="entry name" value="PrmA"/>
    <property type="match status" value="1"/>
</dbReference>
<evidence type="ECO:0000313" key="3">
    <source>
        <dbReference type="EMBL" id="TGN09132.1"/>
    </source>
</evidence>
<dbReference type="GO" id="GO:0008276">
    <property type="term" value="F:protein methyltransferase activity"/>
    <property type="evidence" value="ECO:0007669"/>
    <property type="project" value="TreeGrafter"/>
</dbReference>
<evidence type="ECO:0000256" key="2">
    <source>
        <dbReference type="ARBA" id="ARBA00022679"/>
    </source>
</evidence>
<keyword evidence="2 3" id="KW-0808">Transferase</keyword>
<keyword evidence="4" id="KW-1185">Reference proteome</keyword>
<keyword evidence="1 3" id="KW-0489">Methyltransferase</keyword>
<organism evidence="3 4">
    <name type="scientific">Leptospira ilyithenensis</name>
    <dbReference type="NCBI Taxonomy" id="2484901"/>
    <lineage>
        <taxon>Bacteria</taxon>
        <taxon>Pseudomonadati</taxon>
        <taxon>Spirochaetota</taxon>
        <taxon>Spirochaetia</taxon>
        <taxon>Leptospirales</taxon>
        <taxon>Leptospiraceae</taxon>
        <taxon>Leptospira</taxon>
    </lineage>
</organism>
<dbReference type="PANTHER" id="PTHR43648">
    <property type="entry name" value="ELECTRON TRANSFER FLAVOPROTEIN BETA SUBUNIT LYSINE METHYLTRANSFERASE"/>
    <property type="match status" value="1"/>
</dbReference>
<accession>A0A4V3JWW6</accession>